<protein>
    <submittedName>
        <fullName evidence="8">Uncharacterized protein</fullName>
    </submittedName>
</protein>
<feature type="transmembrane region" description="Helical" evidence="6">
    <location>
        <begin position="293"/>
        <end position="312"/>
    </location>
</feature>
<feature type="signal peptide" evidence="7">
    <location>
        <begin position="1"/>
        <end position="20"/>
    </location>
</feature>
<comment type="subcellular location">
    <subcellularLocation>
        <location evidence="1">Cell membrane</location>
        <topology evidence="1">Multi-pass membrane protein</topology>
    </subcellularLocation>
</comment>
<feature type="chain" id="PRO_5040872272" evidence="7">
    <location>
        <begin position="21"/>
        <end position="313"/>
    </location>
</feature>
<feature type="transmembrane region" description="Helical" evidence="6">
    <location>
        <begin position="254"/>
        <end position="273"/>
    </location>
</feature>
<evidence type="ECO:0000256" key="6">
    <source>
        <dbReference type="SAM" id="Phobius"/>
    </source>
</evidence>
<reference evidence="9" key="1">
    <citation type="journal article" date="2023" name="Commun. Biol.">
        <title>Genome analysis of Parmales, the sister group of diatoms, reveals the evolutionary specialization of diatoms from phago-mixotrophs to photoautotrophs.</title>
        <authorList>
            <person name="Ban H."/>
            <person name="Sato S."/>
            <person name="Yoshikawa S."/>
            <person name="Yamada K."/>
            <person name="Nakamura Y."/>
            <person name="Ichinomiya M."/>
            <person name="Sato N."/>
            <person name="Blanc-Mathieu R."/>
            <person name="Endo H."/>
            <person name="Kuwata A."/>
            <person name="Ogata H."/>
        </authorList>
    </citation>
    <scope>NUCLEOTIDE SEQUENCE [LARGE SCALE GENOMIC DNA]</scope>
    <source>
        <strain evidence="9">NIES 3701</strain>
    </source>
</reference>
<evidence type="ECO:0000256" key="3">
    <source>
        <dbReference type="ARBA" id="ARBA00022692"/>
    </source>
</evidence>
<accession>A0A9W7E654</accession>
<dbReference type="PANTHER" id="PTHR12677:SF59">
    <property type="entry name" value="GOLGI APPARATUS MEMBRANE PROTEIN TVP38-RELATED"/>
    <property type="match status" value="1"/>
</dbReference>
<feature type="transmembrane region" description="Helical" evidence="6">
    <location>
        <begin position="164"/>
        <end position="184"/>
    </location>
</feature>
<comment type="caution">
    <text evidence="8">The sequence shown here is derived from an EMBL/GenBank/DDBJ whole genome shotgun (WGS) entry which is preliminary data.</text>
</comment>
<feature type="transmembrane region" description="Helical" evidence="6">
    <location>
        <begin position="126"/>
        <end position="144"/>
    </location>
</feature>
<organism evidence="8 9">
    <name type="scientific">Triparma strigata</name>
    <dbReference type="NCBI Taxonomy" id="1606541"/>
    <lineage>
        <taxon>Eukaryota</taxon>
        <taxon>Sar</taxon>
        <taxon>Stramenopiles</taxon>
        <taxon>Ochrophyta</taxon>
        <taxon>Bolidophyceae</taxon>
        <taxon>Parmales</taxon>
        <taxon>Triparmaceae</taxon>
        <taxon>Triparma</taxon>
    </lineage>
</organism>
<evidence type="ECO:0000256" key="4">
    <source>
        <dbReference type="ARBA" id="ARBA00022989"/>
    </source>
</evidence>
<keyword evidence="5 6" id="KW-0472">Membrane</keyword>
<sequence>MRTLLHAAIAIFLIASACESSSLPQIPQTPTQRQNRFHLSSAHRATEGGLDLVHNGIVGGAQMVKKAGVDVDTKNVQRRLLVKLSVGFIGVLGLIKSWPELVNLYSKCPSLKPLLNKCISPLKTHPLGPLIFYVFFTIYASLGLSTTPVETISGYTFGFQRAALVNTFGKATGALVAFLVCRFLRDRQRAAGSTSSAPKANSKPMNLGPFNPASLTRMITSNPLRSTVLIRMSVLPELLKNYILATYGDLQLPTFYLGVLIHGGPYSILWSYLGSELGKGGTGEMNPAVKVGVGLFGILGLVGSPLLIAKYAS</sequence>
<keyword evidence="9" id="KW-1185">Reference proteome</keyword>
<dbReference type="AlphaFoldDB" id="A0A9W7E654"/>
<name>A0A9W7E654_9STRA</name>
<keyword evidence="7" id="KW-0732">Signal</keyword>
<evidence type="ECO:0000313" key="9">
    <source>
        <dbReference type="Proteomes" id="UP001165085"/>
    </source>
</evidence>
<evidence type="ECO:0000256" key="5">
    <source>
        <dbReference type="ARBA" id="ARBA00023136"/>
    </source>
</evidence>
<gene>
    <name evidence="8" type="ORF">TrST_g9289</name>
</gene>
<keyword evidence="3 6" id="KW-0812">Transmembrane</keyword>
<proteinExistence type="predicted"/>
<dbReference type="PROSITE" id="PS51257">
    <property type="entry name" value="PROKAR_LIPOPROTEIN"/>
    <property type="match status" value="1"/>
</dbReference>
<dbReference type="InterPro" id="IPR015414">
    <property type="entry name" value="TMEM64"/>
</dbReference>
<evidence type="ECO:0000313" key="8">
    <source>
        <dbReference type="EMBL" id="GMH63943.1"/>
    </source>
</evidence>
<dbReference type="GO" id="GO:0005886">
    <property type="term" value="C:plasma membrane"/>
    <property type="evidence" value="ECO:0007669"/>
    <property type="project" value="UniProtKB-SubCell"/>
</dbReference>
<evidence type="ECO:0000256" key="1">
    <source>
        <dbReference type="ARBA" id="ARBA00004651"/>
    </source>
</evidence>
<evidence type="ECO:0000256" key="2">
    <source>
        <dbReference type="ARBA" id="ARBA00022475"/>
    </source>
</evidence>
<keyword evidence="4 6" id="KW-1133">Transmembrane helix</keyword>
<dbReference type="EMBL" id="BRXY01000089">
    <property type="protein sequence ID" value="GMH63943.1"/>
    <property type="molecule type" value="Genomic_DNA"/>
</dbReference>
<dbReference type="PANTHER" id="PTHR12677">
    <property type="entry name" value="GOLGI APPARATUS MEMBRANE PROTEIN TVP38-RELATED"/>
    <property type="match status" value="1"/>
</dbReference>
<dbReference type="Proteomes" id="UP001165085">
    <property type="component" value="Unassembled WGS sequence"/>
</dbReference>
<keyword evidence="2" id="KW-1003">Cell membrane</keyword>
<dbReference type="OrthoDB" id="166803at2759"/>
<evidence type="ECO:0000256" key="7">
    <source>
        <dbReference type="SAM" id="SignalP"/>
    </source>
</evidence>